<dbReference type="RefSeq" id="WP_255915801.1">
    <property type="nucleotide sequence ID" value="NZ_JANFQO010000019.1"/>
</dbReference>
<evidence type="ECO:0000256" key="1">
    <source>
        <dbReference type="SAM" id="Phobius"/>
    </source>
</evidence>
<protein>
    <recommendedName>
        <fullName evidence="4">Restriction endonuclease</fullName>
    </recommendedName>
</protein>
<feature type="transmembrane region" description="Helical" evidence="1">
    <location>
        <begin position="42"/>
        <end position="59"/>
    </location>
</feature>
<sequence>MGLAAPLVLLAFAAFAALVVLAGVFGLFTALLRDAAGRRMLAWLICAALAICAIAPLAFEAMKKQRASEEARTAAIEERQRQEERRRLAAPPSEFLPKGDEWEQWGDYLSAIWRHSQKGGGRHIPYIFILRDEFKARYPQRFGGLAIGEVAQGFTTVVGRRMGPGEVLVVGAPNSWRGENALERWFKTIPNGGASGARVILATRGKSSPSSALAAAAERTGAKLEYMDAGTLPPAGG</sequence>
<gene>
    <name evidence="2" type="ORF">NM961_18010</name>
</gene>
<organism evidence="2 3">
    <name type="scientific">Tahibacter harae</name>
    <dbReference type="NCBI Taxonomy" id="2963937"/>
    <lineage>
        <taxon>Bacteria</taxon>
        <taxon>Pseudomonadati</taxon>
        <taxon>Pseudomonadota</taxon>
        <taxon>Gammaproteobacteria</taxon>
        <taxon>Lysobacterales</taxon>
        <taxon>Rhodanobacteraceae</taxon>
        <taxon>Tahibacter</taxon>
    </lineage>
</organism>
<name>A0ABT1QWE6_9GAMM</name>
<keyword evidence="1" id="KW-1133">Transmembrane helix</keyword>
<dbReference type="EMBL" id="JANFQO010000019">
    <property type="protein sequence ID" value="MCQ4166612.1"/>
    <property type="molecule type" value="Genomic_DNA"/>
</dbReference>
<reference evidence="2" key="1">
    <citation type="submission" date="2022-07" db="EMBL/GenBank/DDBJ databases">
        <title>Tahibacter sp., a new gammaproteobacterium isolated from the silt sample collected at pig farm.</title>
        <authorList>
            <person name="Chen H."/>
        </authorList>
    </citation>
    <scope>NUCLEOTIDE SEQUENCE</scope>
    <source>
        <strain evidence="2">P2K</strain>
    </source>
</reference>
<evidence type="ECO:0008006" key="4">
    <source>
        <dbReference type="Google" id="ProtNLM"/>
    </source>
</evidence>
<proteinExistence type="predicted"/>
<keyword evidence="1" id="KW-0472">Membrane</keyword>
<accession>A0ABT1QWE6</accession>
<comment type="caution">
    <text evidence="2">The sequence shown here is derived from an EMBL/GenBank/DDBJ whole genome shotgun (WGS) entry which is preliminary data.</text>
</comment>
<dbReference type="Proteomes" id="UP001165498">
    <property type="component" value="Unassembled WGS sequence"/>
</dbReference>
<keyword evidence="3" id="KW-1185">Reference proteome</keyword>
<evidence type="ECO:0000313" key="2">
    <source>
        <dbReference type="EMBL" id="MCQ4166612.1"/>
    </source>
</evidence>
<evidence type="ECO:0000313" key="3">
    <source>
        <dbReference type="Proteomes" id="UP001165498"/>
    </source>
</evidence>
<keyword evidence="1" id="KW-0812">Transmembrane</keyword>